<evidence type="ECO:0000256" key="4">
    <source>
        <dbReference type="ARBA" id="ARBA00022729"/>
    </source>
</evidence>
<evidence type="ECO:0000256" key="3">
    <source>
        <dbReference type="ARBA" id="ARBA00022723"/>
    </source>
</evidence>
<gene>
    <name evidence="12" type="ORF">SAMN04487995_3872</name>
</gene>
<dbReference type="EMBL" id="FNXY01000006">
    <property type="protein sequence ID" value="SEJ27001.1"/>
    <property type="molecule type" value="Genomic_DNA"/>
</dbReference>
<dbReference type="Gene3D" id="1.10.760.10">
    <property type="entry name" value="Cytochrome c-like domain"/>
    <property type="match status" value="2"/>
</dbReference>
<evidence type="ECO:0000313" key="12">
    <source>
        <dbReference type="EMBL" id="SEJ27001.1"/>
    </source>
</evidence>
<evidence type="ECO:0000256" key="9">
    <source>
        <dbReference type="PIRSR" id="PIRSR000294-2"/>
    </source>
</evidence>
<feature type="binding site" description="axial binding residue" evidence="9">
    <location>
        <position position="103"/>
    </location>
    <ligand>
        <name>heme c</name>
        <dbReference type="ChEBI" id="CHEBI:61717"/>
        <label>1</label>
    </ligand>
    <ligandPart>
        <name>Fe</name>
        <dbReference type="ChEBI" id="CHEBI:18248"/>
    </ligandPart>
</feature>
<keyword evidence="2 8" id="KW-0349">Heme</keyword>
<keyword evidence="10" id="KW-1133">Transmembrane helix</keyword>
<dbReference type="InterPro" id="IPR009056">
    <property type="entry name" value="Cyt_c-like_dom"/>
</dbReference>
<accession>A0A1H6XCU2</accession>
<dbReference type="Pfam" id="PF03150">
    <property type="entry name" value="CCP_MauG"/>
    <property type="match status" value="1"/>
</dbReference>
<dbReference type="STRING" id="408657.SAMN04487995_3872"/>
<evidence type="ECO:0000256" key="5">
    <source>
        <dbReference type="ARBA" id="ARBA00022764"/>
    </source>
</evidence>
<comment type="PTM">
    <text evidence="8">Binds 2 heme groups per subunit.</text>
</comment>
<dbReference type="AlphaFoldDB" id="A0A1H6XCU2"/>
<comment type="subcellular location">
    <subcellularLocation>
        <location evidence="1">Periplasm</location>
    </subcellularLocation>
</comment>
<proteinExistence type="predicted"/>
<evidence type="ECO:0000256" key="7">
    <source>
        <dbReference type="ARBA" id="ARBA00023004"/>
    </source>
</evidence>
<dbReference type="InterPro" id="IPR026259">
    <property type="entry name" value="MauG/Cytc_peroxidase"/>
</dbReference>
<organism evidence="12 13">
    <name type="scientific">Dyadobacter koreensis</name>
    <dbReference type="NCBI Taxonomy" id="408657"/>
    <lineage>
        <taxon>Bacteria</taxon>
        <taxon>Pseudomonadati</taxon>
        <taxon>Bacteroidota</taxon>
        <taxon>Cytophagia</taxon>
        <taxon>Cytophagales</taxon>
        <taxon>Spirosomataceae</taxon>
        <taxon>Dyadobacter</taxon>
    </lineage>
</organism>
<dbReference type="GO" id="GO:0020037">
    <property type="term" value="F:heme binding"/>
    <property type="evidence" value="ECO:0007669"/>
    <property type="project" value="InterPro"/>
</dbReference>
<keyword evidence="10" id="KW-0812">Transmembrane</keyword>
<keyword evidence="10" id="KW-0472">Membrane</keyword>
<feature type="transmembrane region" description="Helical" evidence="10">
    <location>
        <begin position="16"/>
        <end position="37"/>
    </location>
</feature>
<evidence type="ECO:0000313" key="13">
    <source>
        <dbReference type="Proteomes" id="UP000199532"/>
    </source>
</evidence>
<comment type="cofactor">
    <cofactor evidence="8">
        <name>heme</name>
        <dbReference type="ChEBI" id="CHEBI:30413"/>
    </cofactor>
    <text evidence="8">Binds 2 heme groups.</text>
</comment>
<feature type="binding site" description="covalent" evidence="8">
    <location>
        <position position="254"/>
    </location>
    <ligand>
        <name>heme c</name>
        <dbReference type="ChEBI" id="CHEBI:61717"/>
        <label>2</label>
    </ligand>
</feature>
<evidence type="ECO:0000259" key="11">
    <source>
        <dbReference type="PROSITE" id="PS51007"/>
    </source>
</evidence>
<dbReference type="GO" id="GO:0046872">
    <property type="term" value="F:metal ion binding"/>
    <property type="evidence" value="ECO:0007669"/>
    <property type="project" value="UniProtKB-KW"/>
</dbReference>
<keyword evidence="6" id="KW-0560">Oxidoreductase</keyword>
<evidence type="ECO:0000256" key="2">
    <source>
        <dbReference type="ARBA" id="ARBA00022617"/>
    </source>
</evidence>
<dbReference type="Proteomes" id="UP000199532">
    <property type="component" value="Unassembled WGS sequence"/>
</dbReference>
<keyword evidence="3 9" id="KW-0479">Metal-binding</keyword>
<feature type="binding site" description="covalent" evidence="8">
    <location>
        <position position="102"/>
    </location>
    <ligand>
        <name>heme c</name>
        <dbReference type="ChEBI" id="CHEBI:61717"/>
        <label>1</label>
    </ligand>
</feature>
<dbReference type="InterPro" id="IPR051395">
    <property type="entry name" value="Cytochrome_c_Peroxidase/MauG"/>
</dbReference>
<keyword evidence="4" id="KW-0732">Signal</keyword>
<evidence type="ECO:0000256" key="8">
    <source>
        <dbReference type="PIRSR" id="PIRSR000294-1"/>
    </source>
</evidence>
<dbReference type="PROSITE" id="PS51007">
    <property type="entry name" value="CYTC"/>
    <property type="match status" value="1"/>
</dbReference>
<dbReference type="GO" id="GO:0042597">
    <property type="term" value="C:periplasmic space"/>
    <property type="evidence" value="ECO:0007669"/>
    <property type="project" value="UniProtKB-SubCell"/>
</dbReference>
<keyword evidence="13" id="KW-1185">Reference proteome</keyword>
<keyword evidence="7 9" id="KW-0408">Iron</keyword>
<evidence type="ECO:0000256" key="1">
    <source>
        <dbReference type="ARBA" id="ARBA00004418"/>
    </source>
</evidence>
<dbReference type="PIRSF" id="PIRSF000294">
    <property type="entry name" value="Cytochrome-c_peroxidase"/>
    <property type="match status" value="1"/>
</dbReference>
<dbReference type="GO" id="GO:0004130">
    <property type="term" value="F:cytochrome-c peroxidase activity"/>
    <property type="evidence" value="ECO:0007669"/>
    <property type="project" value="TreeGrafter"/>
</dbReference>
<dbReference type="PANTHER" id="PTHR30600">
    <property type="entry name" value="CYTOCHROME C PEROXIDASE-RELATED"/>
    <property type="match status" value="1"/>
</dbReference>
<dbReference type="InterPro" id="IPR036909">
    <property type="entry name" value="Cyt_c-like_dom_sf"/>
</dbReference>
<reference evidence="12 13" key="1">
    <citation type="submission" date="2016-10" db="EMBL/GenBank/DDBJ databases">
        <authorList>
            <person name="de Groot N.N."/>
        </authorList>
    </citation>
    <scope>NUCLEOTIDE SEQUENCE [LARGE SCALE GENOMIC DNA]</scope>
    <source>
        <strain evidence="12 13">DSM 19938</strain>
    </source>
</reference>
<keyword evidence="12" id="KW-0575">Peroxidase</keyword>
<feature type="binding site" description="covalent" evidence="8">
    <location>
        <position position="99"/>
    </location>
    <ligand>
        <name>heme c</name>
        <dbReference type="ChEBI" id="CHEBI:61717"/>
        <label>1</label>
    </ligand>
</feature>
<evidence type="ECO:0000256" key="6">
    <source>
        <dbReference type="ARBA" id="ARBA00023002"/>
    </source>
</evidence>
<protein>
    <submittedName>
        <fullName evidence="12">Cytochrome c peroxidase</fullName>
    </submittedName>
</protein>
<feature type="domain" description="Cytochrome c" evidence="11">
    <location>
        <begin position="238"/>
        <end position="364"/>
    </location>
</feature>
<feature type="binding site" description="covalent" evidence="8">
    <location>
        <position position="251"/>
    </location>
    <ligand>
        <name>heme c</name>
        <dbReference type="ChEBI" id="CHEBI:61717"/>
        <label>2</label>
    </ligand>
</feature>
<feature type="binding site" description="axial binding residue" evidence="9">
    <location>
        <position position="255"/>
    </location>
    <ligand>
        <name>heme c</name>
        <dbReference type="ChEBI" id="CHEBI:61717"/>
        <label>2</label>
    </ligand>
    <ligandPart>
        <name>Fe</name>
        <dbReference type="ChEBI" id="CHEBI:18248"/>
    </ligandPart>
</feature>
<keyword evidence="5" id="KW-0574">Periplasm</keyword>
<evidence type="ECO:0000256" key="10">
    <source>
        <dbReference type="SAM" id="Phobius"/>
    </source>
</evidence>
<dbReference type="InterPro" id="IPR004852">
    <property type="entry name" value="Di-haem_cyt_c_peroxidsae"/>
</dbReference>
<name>A0A1H6XCU2_9BACT</name>
<sequence length="383" mass="43023">MLKTVKSIRDIIQQKFLVVPVLVLLTGAMWLMIMVGACTSEETVDPENKTPTPLAWRKPANFPDPVYDLNKNPLTVEGVELGKFLFYDGLLSRTNVIGCGTCHQQQSAFTHHGHELSHGVDDQLGKRNTPSIQNMAWNPLFFWDGGVRDMDFVPFNPIENPVEMGETVNHVLEKLRLTPDKSAKIPVDYPKMFKAAFGTPEITTERMMKAISQFMTTMVSAESRYDKFAIGDVTALSAQEKEGLILFRKNCSSCHEGELFTNYSFRNNGLAPLKYEDLGRFDVTRRESDRNLFKVPSLRNVSFTAPYMHDGRYKTLGEVLEHYTDKVVSSPTLDPAFIQSGGKTGLNLTDDEKESIIAFLRTLSDDNFIKNNAFSDPGIGNAF</sequence>
<dbReference type="GO" id="GO:0009055">
    <property type="term" value="F:electron transfer activity"/>
    <property type="evidence" value="ECO:0007669"/>
    <property type="project" value="InterPro"/>
</dbReference>
<dbReference type="SUPFAM" id="SSF46626">
    <property type="entry name" value="Cytochrome c"/>
    <property type="match status" value="2"/>
</dbReference>